<evidence type="ECO:0008006" key="4">
    <source>
        <dbReference type="Google" id="ProtNLM"/>
    </source>
</evidence>
<keyword evidence="3" id="KW-1185">Reference proteome</keyword>
<dbReference type="RefSeq" id="WP_018747966.1">
    <property type="nucleotide sequence ID" value="NZ_BSOZ01000004.1"/>
</dbReference>
<feature type="transmembrane region" description="Helical" evidence="1">
    <location>
        <begin position="17"/>
        <end position="45"/>
    </location>
</feature>
<evidence type="ECO:0000313" key="2">
    <source>
        <dbReference type="EMBL" id="GLS03370.1"/>
    </source>
</evidence>
<protein>
    <recommendedName>
        <fullName evidence="4">Cobalt transport protein</fullName>
    </recommendedName>
</protein>
<keyword evidence="1" id="KW-0472">Membrane</keyword>
<keyword evidence="1" id="KW-1133">Transmembrane helix</keyword>
<dbReference type="Proteomes" id="UP001156836">
    <property type="component" value="Unassembled WGS sequence"/>
</dbReference>
<reference evidence="3" key="1">
    <citation type="journal article" date="2019" name="Int. J. Syst. Evol. Microbiol.">
        <title>The Global Catalogue of Microorganisms (GCM) 10K type strain sequencing project: providing services to taxonomists for standard genome sequencing and annotation.</title>
        <authorList>
            <consortium name="The Broad Institute Genomics Platform"/>
            <consortium name="The Broad Institute Genome Sequencing Center for Infectious Disease"/>
            <person name="Wu L."/>
            <person name="Ma J."/>
        </authorList>
    </citation>
    <scope>NUCLEOTIDE SEQUENCE [LARGE SCALE GENOMIC DNA]</scope>
    <source>
        <strain evidence="3">NBRC 104970</strain>
    </source>
</reference>
<evidence type="ECO:0000313" key="3">
    <source>
        <dbReference type="Proteomes" id="UP001156836"/>
    </source>
</evidence>
<evidence type="ECO:0000256" key="1">
    <source>
        <dbReference type="SAM" id="Phobius"/>
    </source>
</evidence>
<feature type="transmembrane region" description="Helical" evidence="1">
    <location>
        <begin position="97"/>
        <end position="114"/>
    </location>
</feature>
<proteinExistence type="predicted"/>
<organism evidence="2 3">
    <name type="scientific">Chitiniphilus shinanonensis</name>
    <dbReference type="NCBI Taxonomy" id="553088"/>
    <lineage>
        <taxon>Bacteria</taxon>
        <taxon>Pseudomonadati</taxon>
        <taxon>Pseudomonadota</taxon>
        <taxon>Betaproteobacteria</taxon>
        <taxon>Neisseriales</taxon>
        <taxon>Chitinibacteraceae</taxon>
        <taxon>Chitiniphilus</taxon>
    </lineage>
</organism>
<feature type="transmembrane region" description="Helical" evidence="1">
    <location>
        <begin position="195"/>
        <end position="215"/>
    </location>
</feature>
<feature type="transmembrane region" description="Helical" evidence="1">
    <location>
        <begin position="57"/>
        <end position="77"/>
    </location>
</feature>
<comment type="caution">
    <text evidence="2">The sequence shown here is derived from an EMBL/GenBank/DDBJ whole genome shotgun (WGS) entry which is preliminary data.</text>
</comment>
<keyword evidence="1" id="KW-0812">Transmembrane</keyword>
<accession>A0ABQ6BMZ2</accession>
<sequence length="217" mass="24561">MNTGHAWAHPAQRMLCWFWVACGVQWMQPTPLCFGVAMAALWLLWRTPRRLWQLLRRMRMLLLAIVLVYGWSVPGQYLWPHPWSPTHEGLEAGATQGLRLLGVVLTLQWMLGGLSRERLFDGMYVLAAPLAWLGLDRRRAALRLALTLAYADRLLGERPGWRSVWQALADGREWDVEAPVALQWPPSALGARQRAVLLLVLLGVIATLLCLLSPFPS</sequence>
<name>A0ABQ6BMZ2_9NEIS</name>
<dbReference type="EMBL" id="BSOZ01000004">
    <property type="protein sequence ID" value="GLS03370.1"/>
    <property type="molecule type" value="Genomic_DNA"/>
</dbReference>
<gene>
    <name evidence="2" type="ORF">GCM10007860_05130</name>
</gene>